<dbReference type="Proteomes" id="UP000433577">
    <property type="component" value="Chromosome 3"/>
</dbReference>
<sequence>MPKKTIKRRATGKSPGGPRSKAMLLPPSVASVRQQCLQWHVALAAFLSAQGNGALLAQLCKAFYLAWYLCEAGYGSAEREWFVAVEAIIVAAARGGRDDLWRIDATDRPAVIRILDLHEQQLLSAPRHAITEAERRLMRFSQGDKTSPW</sequence>
<dbReference type="EMBL" id="CP046915">
    <property type="protein sequence ID" value="QGZ65519.1"/>
    <property type="molecule type" value="Genomic_DNA"/>
</dbReference>
<gene>
    <name evidence="1" type="ORF">FAZ98_27630</name>
</gene>
<evidence type="ECO:0008006" key="3">
    <source>
        <dbReference type="Google" id="ProtNLM"/>
    </source>
</evidence>
<proteinExistence type="predicted"/>
<dbReference type="RefSeq" id="WP_158956029.1">
    <property type="nucleotide sequence ID" value="NZ_CP046915.1"/>
</dbReference>
<organism evidence="1 2">
    <name type="scientific">Paraburkholderia acidisoli</name>
    <dbReference type="NCBI Taxonomy" id="2571748"/>
    <lineage>
        <taxon>Bacteria</taxon>
        <taxon>Pseudomonadati</taxon>
        <taxon>Pseudomonadota</taxon>
        <taxon>Betaproteobacteria</taxon>
        <taxon>Burkholderiales</taxon>
        <taxon>Burkholderiaceae</taxon>
        <taxon>Paraburkholderia</taxon>
    </lineage>
</organism>
<dbReference type="AlphaFoldDB" id="A0A7Z2GPY3"/>
<evidence type="ECO:0000313" key="1">
    <source>
        <dbReference type="EMBL" id="QGZ65519.1"/>
    </source>
</evidence>
<evidence type="ECO:0000313" key="2">
    <source>
        <dbReference type="Proteomes" id="UP000433577"/>
    </source>
</evidence>
<reference evidence="1 2" key="1">
    <citation type="submission" date="2019-12" db="EMBL/GenBank/DDBJ databases">
        <title>Paraburkholderia acidiphila 7Q-K02 sp. nov and Paraburkholderia acidisoli DHF22 sp. nov., two strains isolated from forest soil.</title>
        <authorList>
            <person name="Gao Z."/>
            <person name="Qiu L."/>
        </authorList>
    </citation>
    <scope>NUCLEOTIDE SEQUENCE [LARGE SCALE GENOMIC DNA]</scope>
    <source>
        <strain evidence="1 2">DHF22</strain>
    </source>
</reference>
<dbReference type="KEGG" id="pacs:FAZ98_27630"/>
<accession>A0A7Z2GPY3</accession>
<keyword evidence="2" id="KW-1185">Reference proteome</keyword>
<name>A0A7Z2GPY3_9BURK</name>
<protein>
    <recommendedName>
        <fullName evidence="3">Fis family transcriptional regulator</fullName>
    </recommendedName>
</protein>
<dbReference type="OrthoDB" id="9012348at2"/>